<gene>
    <name evidence="1" type="ORF">F8388_026359</name>
</gene>
<organism evidence="1 2">
    <name type="scientific">Cannabis sativa</name>
    <name type="common">Hemp</name>
    <name type="synonym">Marijuana</name>
    <dbReference type="NCBI Taxonomy" id="3483"/>
    <lineage>
        <taxon>Eukaryota</taxon>
        <taxon>Viridiplantae</taxon>
        <taxon>Streptophyta</taxon>
        <taxon>Embryophyta</taxon>
        <taxon>Tracheophyta</taxon>
        <taxon>Spermatophyta</taxon>
        <taxon>Magnoliopsida</taxon>
        <taxon>eudicotyledons</taxon>
        <taxon>Gunneridae</taxon>
        <taxon>Pentapetalae</taxon>
        <taxon>rosids</taxon>
        <taxon>fabids</taxon>
        <taxon>Rosales</taxon>
        <taxon>Cannabaceae</taxon>
        <taxon>Cannabis</taxon>
    </lineage>
</organism>
<evidence type="ECO:0000313" key="2">
    <source>
        <dbReference type="Proteomes" id="UP000525078"/>
    </source>
</evidence>
<name>A0A7J6E323_CANSA</name>
<reference evidence="1 2" key="1">
    <citation type="journal article" date="2020" name="bioRxiv">
        <title>Sequence and annotation of 42 cannabis genomes reveals extensive copy number variation in cannabinoid synthesis and pathogen resistance genes.</title>
        <authorList>
            <person name="Mckernan K.J."/>
            <person name="Helbert Y."/>
            <person name="Kane L.T."/>
            <person name="Ebling H."/>
            <person name="Zhang L."/>
            <person name="Liu B."/>
            <person name="Eaton Z."/>
            <person name="Mclaughlin S."/>
            <person name="Kingan S."/>
            <person name="Baybayan P."/>
            <person name="Concepcion G."/>
            <person name="Jordan M."/>
            <person name="Riva A."/>
            <person name="Barbazuk W."/>
            <person name="Harkins T."/>
        </authorList>
    </citation>
    <scope>NUCLEOTIDE SEQUENCE [LARGE SCALE GENOMIC DNA]</scope>
    <source>
        <strain evidence="2">cv. Jamaican Lion 4</strain>
        <tissue evidence="1">Leaf</tissue>
    </source>
</reference>
<evidence type="ECO:0000313" key="1">
    <source>
        <dbReference type="EMBL" id="KAF4352817.1"/>
    </source>
</evidence>
<sequence>MRTTISDVDVGVIEEYLLDKLKRSRDGKESSNSSKISMHSKFRHIHNSLEKLLSLSSTQPVRQQGQSLFKEKLYILNDFDEPLLLRSALPRAKNNSYGFEEHLATLERLVVQQKSDEDDEFKAIAIVKTKGIGKTSLCTIVFDNEKVKKRFLPRVWVSMPTPSDEIQKEPQESDSQTYLILARSGRRGELWRNSDSDENYRDLDLGINDHDWKTNNYRTAHALGRRPICEIDDLRQQRGPDLGSRRLRNESGCQSIIMGD</sequence>
<dbReference type="AlphaFoldDB" id="A0A7J6E323"/>
<dbReference type="InterPro" id="IPR027417">
    <property type="entry name" value="P-loop_NTPase"/>
</dbReference>
<protein>
    <recommendedName>
        <fullName evidence="3">NB-ARC domain-containing protein</fullName>
    </recommendedName>
</protein>
<proteinExistence type="predicted"/>
<comment type="caution">
    <text evidence="1">The sequence shown here is derived from an EMBL/GenBank/DDBJ whole genome shotgun (WGS) entry which is preliminary data.</text>
</comment>
<dbReference type="Proteomes" id="UP000525078">
    <property type="component" value="Unassembled WGS sequence"/>
</dbReference>
<dbReference type="EMBL" id="JAATIP010000305">
    <property type="protein sequence ID" value="KAF4352817.1"/>
    <property type="molecule type" value="Genomic_DNA"/>
</dbReference>
<dbReference type="Gene3D" id="3.40.50.300">
    <property type="entry name" value="P-loop containing nucleotide triphosphate hydrolases"/>
    <property type="match status" value="1"/>
</dbReference>
<accession>A0A7J6E323</accession>
<evidence type="ECO:0008006" key="3">
    <source>
        <dbReference type="Google" id="ProtNLM"/>
    </source>
</evidence>